<gene>
    <name evidence="5" type="ORF">GCM10010334_13260</name>
</gene>
<reference evidence="5" key="2">
    <citation type="submission" date="2020-09" db="EMBL/GenBank/DDBJ databases">
        <authorList>
            <person name="Sun Q."/>
            <person name="Ohkuma M."/>
        </authorList>
    </citation>
    <scope>NUCLEOTIDE SEQUENCE</scope>
    <source>
        <strain evidence="5">JCM 4637</strain>
    </source>
</reference>
<dbReference type="EMBL" id="BMVC01000002">
    <property type="protein sequence ID" value="GHC83860.1"/>
    <property type="molecule type" value="Genomic_DNA"/>
</dbReference>
<dbReference type="InterPro" id="IPR053465">
    <property type="entry name" value="Sortase_Class_E"/>
</dbReference>
<keyword evidence="1" id="KW-0378">Hydrolase</keyword>
<proteinExistence type="predicted"/>
<organism evidence="5 6">
    <name type="scientific">Streptomyces finlayi</name>
    <dbReference type="NCBI Taxonomy" id="67296"/>
    <lineage>
        <taxon>Bacteria</taxon>
        <taxon>Bacillati</taxon>
        <taxon>Actinomycetota</taxon>
        <taxon>Actinomycetes</taxon>
        <taxon>Kitasatosporales</taxon>
        <taxon>Streptomycetaceae</taxon>
        <taxon>Streptomyces</taxon>
    </lineage>
</organism>
<feature type="transmembrane region" description="Helical" evidence="4">
    <location>
        <begin position="12"/>
        <end position="34"/>
    </location>
</feature>
<evidence type="ECO:0000313" key="6">
    <source>
        <dbReference type="Proteomes" id="UP000638353"/>
    </source>
</evidence>
<feature type="region of interest" description="Disordered" evidence="3">
    <location>
        <begin position="61"/>
        <end position="82"/>
    </location>
</feature>
<keyword evidence="4" id="KW-1133">Transmembrane helix</keyword>
<reference evidence="5" key="1">
    <citation type="journal article" date="2014" name="Int. J. Syst. Evol. Microbiol.">
        <title>Complete genome sequence of Corynebacterium casei LMG S-19264T (=DSM 44701T), isolated from a smear-ripened cheese.</title>
        <authorList>
            <consortium name="US DOE Joint Genome Institute (JGI-PGF)"/>
            <person name="Walter F."/>
            <person name="Albersmeier A."/>
            <person name="Kalinowski J."/>
            <person name="Ruckert C."/>
        </authorList>
    </citation>
    <scope>NUCLEOTIDE SEQUENCE</scope>
    <source>
        <strain evidence="5">JCM 4637</strain>
    </source>
</reference>
<evidence type="ECO:0000256" key="1">
    <source>
        <dbReference type="ARBA" id="ARBA00022801"/>
    </source>
</evidence>
<feature type="active site" description="Proton donor/acceptor" evidence="2">
    <location>
        <position position="137"/>
    </location>
</feature>
<dbReference type="Gene3D" id="2.40.260.10">
    <property type="entry name" value="Sortase"/>
    <property type="match status" value="1"/>
</dbReference>
<keyword evidence="4" id="KW-0472">Membrane</keyword>
<dbReference type="CDD" id="cd05830">
    <property type="entry name" value="Sortase_E"/>
    <property type="match status" value="1"/>
</dbReference>
<dbReference type="InterPro" id="IPR005754">
    <property type="entry name" value="Sortase"/>
</dbReference>
<feature type="active site" description="Acyl-thioester intermediate" evidence="2">
    <location>
        <position position="206"/>
    </location>
</feature>
<dbReference type="InterPro" id="IPR023365">
    <property type="entry name" value="Sortase_dom-sf"/>
</dbReference>
<feature type="compositionally biased region" description="Low complexity" evidence="3">
    <location>
        <begin position="65"/>
        <end position="75"/>
    </location>
</feature>
<evidence type="ECO:0008006" key="7">
    <source>
        <dbReference type="Google" id="ProtNLM"/>
    </source>
</evidence>
<evidence type="ECO:0000256" key="3">
    <source>
        <dbReference type="SAM" id="MobiDB-lite"/>
    </source>
</evidence>
<dbReference type="Proteomes" id="UP000638353">
    <property type="component" value="Unassembled WGS sequence"/>
</dbReference>
<dbReference type="Pfam" id="PF04203">
    <property type="entry name" value="Sortase"/>
    <property type="match status" value="1"/>
</dbReference>
<dbReference type="NCBIfam" id="TIGR01076">
    <property type="entry name" value="sortase_fam"/>
    <property type="match status" value="1"/>
</dbReference>
<dbReference type="NCBIfam" id="NF033747">
    <property type="entry name" value="class_E_sortase"/>
    <property type="match status" value="1"/>
</dbReference>
<keyword evidence="4" id="KW-0812">Transmembrane</keyword>
<evidence type="ECO:0000256" key="2">
    <source>
        <dbReference type="PIRSR" id="PIRSR605754-1"/>
    </source>
</evidence>
<protein>
    <recommendedName>
        <fullName evidence="7">Class E sortase</fullName>
    </recommendedName>
</protein>
<evidence type="ECO:0000256" key="4">
    <source>
        <dbReference type="SAM" id="Phobius"/>
    </source>
</evidence>
<dbReference type="InterPro" id="IPR042003">
    <property type="entry name" value="Sortase_E"/>
</dbReference>
<dbReference type="AlphaFoldDB" id="A0A919C8E8"/>
<name>A0A919C8E8_9ACTN</name>
<accession>A0A919C8E8</accession>
<dbReference type="SUPFAM" id="SSF63817">
    <property type="entry name" value="Sortase"/>
    <property type="match status" value="1"/>
</dbReference>
<dbReference type="GO" id="GO:0016787">
    <property type="term" value="F:hydrolase activity"/>
    <property type="evidence" value="ECO:0007669"/>
    <property type="project" value="UniProtKB-KW"/>
</dbReference>
<sequence length="238" mass="25637">MSVGSVRLVVRTFSELCITAGALIVLFVVYVLFWTGVQADGASAGQIDTLERQWAQRSLAPAPAPAVTGATGQGTEPTGPAYEDGKPFAVMYVPRFGRKWDWPVLEGTGTGTLKKGLGHYAGTARLGETGNFAVAGHRRTYGDPFKDFPELRRGDAVVVNDGTTWFTYRIEKKPYLTVPSDVGVVDPVPRKAGFDGPGRYLTLTTCDPEWGSSHRLIVWAHLDATQPVGKGRPTALEG</sequence>
<comment type="caution">
    <text evidence="5">The sequence shown here is derived from an EMBL/GenBank/DDBJ whole genome shotgun (WGS) entry which is preliminary data.</text>
</comment>
<evidence type="ECO:0000313" key="5">
    <source>
        <dbReference type="EMBL" id="GHC83860.1"/>
    </source>
</evidence>